<dbReference type="Proteomes" id="UP000012019">
    <property type="component" value="Unassembled WGS sequence"/>
</dbReference>
<sequence>MLKTSLPISGLLCLMLISASHADVLSIADPRYEVPNSPSGILRPTQGMNMQTVTARFGEPEQKLAAVGEPPITRWVYPQFEVFFEHQLVIHSVVRRDSLED</sequence>
<dbReference type="PATRIC" id="fig|1286106.3.peg.2496"/>
<evidence type="ECO:0008006" key="4">
    <source>
        <dbReference type="Google" id="ProtNLM"/>
    </source>
</evidence>
<dbReference type="eggNOG" id="ENOG5033G87">
    <property type="taxonomic scope" value="Bacteria"/>
</dbReference>
<proteinExistence type="predicted"/>
<evidence type="ECO:0000313" key="2">
    <source>
        <dbReference type="EMBL" id="EMR12015.1"/>
    </source>
</evidence>
<feature type="chain" id="PRO_5004082817" description="Phosphodiesterase" evidence="1">
    <location>
        <begin position="23"/>
        <end position="101"/>
    </location>
</feature>
<dbReference type="STRING" id="1286106.MPL1_12498"/>
<dbReference type="EMBL" id="APHR01000077">
    <property type="protein sequence ID" value="EMR12015.1"/>
    <property type="molecule type" value="Genomic_DNA"/>
</dbReference>
<organism evidence="2 3">
    <name type="scientific">Methylophaga lonarensis MPL</name>
    <dbReference type="NCBI Taxonomy" id="1286106"/>
    <lineage>
        <taxon>Bacteria</taxon>
        <taxon>Pseudomonadati</taxon>
        <taxon>Pseudomonadota</taxon>
        <taxon>Gammaproteobacteria</taxon>
        <taxon>Thiotrichales</taxon>
        <taxon>Piscirickettsiaceae</taxon>
        <taxon>Methylophaga</taxon>
    </lineage>
</organism>
<accession>M7PDN5</accession>
<dbReference type="OrthoDB" id="7063662at2"/>
<protein>
    <recommendedName>
        <fullName evidence="4">Phosphodiesterase</fullName>
    </recommendedName>
</protein>
<feature type="signal peptide" evidence="1">
    <location>
        <begin position="1"/>
        <end position="22"/>
    </location>
</feature>
<keyword evidence="1" id="KW-0732">Signal</keyword>
<reference evidence="2 3" key="1">
    <citation type="journal article" date="2013" name="Genome Announc.">
        <title>Draft Genome Sequence of Methylophaga lonarensis MPLT, a Haloalkaliphilic (Non-Methane-Utilizing) Methylotroph.</title>
        <authorList>
            <person name="Shetty S.A."/>
            <person name="Marathe N.P."/>
            <person name="Munot H."/>
            <person name="Antony C.P."/>
            <person name="Dhotre D.P."/>
            <person name="Murrell J.C."/>
            <person name="Shouche Y.S."/>
        </authorList>
    </citation>
    <scope>NUCLEOTIDE SEQUENCE [LARGE SCALE GENOMIC DNA]</scope>
    <source>
        <strain evidence="2 3">MPL</strain>
    </source>
</reference>
<name>M7PDN5_9GAMM</name>
<evidence type="ECO:0000256" key="1">
    <source>
        <dbReference type="SAM" id="SignalP"/>
    </source>
</evidence>
<keyword evidence="3" id="KW-1185">Reference proteome</keyword>
<dbReference type="AlphaFoldDB" id="M7PDN5"/>
<dbReference type="RefSeq" id="WP_009727440.1">
    <property type="nucleotide sequence ID" value="NZ_APHR01000077.1"/>
</dbReference>
<comment type="caution">
    <text evidence="2">The sequence shown here is derived from an EMBL/GenBank/DDBJ whole genome shotgun (WGS) entry which is preliminary data.</text>
</comment>
<evidence type="ECO:0000313" key="3">
    <source>
        <dbReference type="Proteomes" id="UP000012019"/>
    </source>
</evidence>
<gene>
    <name evidence="2" type="ORF">MPL1_12498</name>
</gene>